<reference evidence="1" key="1">
    <citation type="journal article" date="2014" name="Front. Microbiol.">
        <title>High frequency of phylogenetically diverse reductive dehalogenase-homologous genes in deep subseafloor sedimentary metagenomes.</title>
        <authorList>
            <person name="Kawai M."/>
            <person name="Futagami T."/>
            <person name="Toyoda A."/>
            <person name="Takaki Y."/>
            <person name="Nishi S."/>
            <person name="Hori S."/>
            <person name="Arai W."/>
            <person name="Tsubouchi T."/>
            <person name="Morono Y."/>
            <person name="Uchiyama I."/>
            <person name="Ito T."/>
            <person name="Fujiyama A."/>
            <person name="Inagaki F."/>
            <person name="Takami H."/>
        </authorList>
    </citation>
    <scope>NUCLEOTIDE SEQUENCE</scope>
    <source>
        <strain evidence="1">Expedition CK06-06</strain>
    </source>
</reference>
<evidence type="ECO:0000313" key="1">
    <source>
        <dbReference type="EMBL" id="GAG29124.1"/>
    </source>
</evidence>
<comment type="caution">
    <text evidence="1">The sequence shown here is derived from an EMBL/GenBank/DDBJ whole genome shotgun (WGS) entry which is preliminary data.</text>
</comment>
<gene>
    <name evidence="1" type="ORF">S01H1_67980</name>
</gene>
<proteinExistence type="predicted"/>
<sequence length="43" mass="5207">IIELITKDKDDFLYQGYIPSNEFAFELFCYFEFTIPDLHDLEI</sequence>
<dbReference type="AlphaFoldDB" id="X0WDS4"/>
<dbReference type="EMBL" id="BARS01045053">
    <property type="protein sequence ID" value="GAG29124.1"/>
    <property type="molecule type" value="Genomic_DNA"/>
</dbReference>
<accession>X0WDS4</accession>
<organism evidence="1">
    <name type="scientific">marine sediment metagenome</name>
    <dbReference type="NCBI Taxonomy" id="412755"/>
    <lineage>
        <taxon>unclassified sequences</taxon>
        <taxon>metagenomes</taxon>
        <taxon>ecological metagenomes</taxon>
    </lineage>
</organism>
<feature type="non-terminal residue" evidence="1">
    <location>
        <position position="1"/>
    </location>
</feature>
<name>X0WDS4_9ZZZZ</name>
<protein>
    <submittedName>
        <fullName evidence="1">Uncharacterized protein</fullName>
    </submittedName>
</protein>